<feature type="transmembrane region" description="Helical" evidence="12">
    <location>
        <begin position="75"/>
        <end position="95"/>
    </location>
</feature>
<accession>A0A9D9DMR3</accession>
<evidence type="ECO:0000256" key="9">
    <source>
        <dbReference type="ARBA" id="ARBA00023136"/>
    </source>
</evidence>
<dbReference type="GO" id="GO:0005886">
    <property type="term" value="C:plasma membrane"/>
    <property type="evidence" value="ECO:0007669"/>
    <property type="project" value="UniProtKB-SubCell"/>
</dbReference>
<dbReference type="Pfam" id="PF00474">
    <property type="entry name" value="SSF"/>
    <property type="match status" value="1"/>
</dbReference>
<dbReference type="Proteomes" id="UP000823635">
    <property type="component" value="Unassembled WGS sequence"/>
</dbReference>
<feature type="transmembrane region" description="Helical" evidence="12">
    <location>
        <begin position="6"/>
        <end position="26"/>
    </location>
</feature>
<keyword evidence="4" id="KW-1003">Cell membrane</keyword>
<comment type="subcellular location">
    <subcellularLocation>
        <location evidence="1">Cell membrane</location>
        <topology evidence="1">Multi-pass membrane protein</topology>
    </subcellularLocation>
</comment>
<feature type="transmembrane region" description="Helical" evidence="12">
    <location>
        <begin position="194"/>
        <end position="211"/>
    </location>
</feature>
<dbReference type="InterPro" id="IPR001734">
    <property type="entry name" value="Na/solute_symporter"/>
</dbReference>
<evidence type="ECO:0000256" key="5">
    <source>
        <dbReference type="ARBA" id="ARBA00022692"/>
    </source>
</evidence>
<feature type="transmembrane region" description="Helical" evidence="12">
    <location>
        <begin position="457"/>
        <end position="477"/>
    </location>
</feature>
<evidence type="ECO:0000313" key="13">
    <source>
        <dbReference type="EMBL" id="MBO8428965.1"/>
    </source>
</evidence>
<evidence type="ECO:0000256" key="2">
    <source>
        <dbReference type="ARBA" id="ARBA00006434"/>
    </source>
</evidence>
<feature type="transmembrane region" description="Helical" evidence="12">
    <location>
        <begin position="253"/>
        <end position="270"/>
    </location>
</feature>
<evidence type="ECO:0000256" key="11">
    <source>
        <dbReference type="RuleBase" id="RU362091"/>
    </source>
</evidence>
<keyword evidence="5 12" id="KW-0812">Transmembrane</keyword>
<dbReference type="GO" id="GO:0015293">
    <property type="term" value="F:symporter activity"/>
    <property type="evidence" value="ECO:0007669"/>
    <property type="project" value="TreeGrafter"/>
</dbReference>
<protein>
    <submittedName>
        <fullName evidence="13">Sodium:solute symporter</fullName>
    </submittedName>
</protein>
<feature type="transmembrane region" description="Helical" evidence="12">
    <location>
        <begin position="398"/>
        <end position="416"/>
    </location>
</feature>
<keyword evidence="8" id="KW-0406">Ion transport</keyword>
<evidence type="ECO:0000256" key="1">
    <source>
        <dbReference type="ARBA" id="ARBA00004651"/>
    </source>
</evidence>
<keyword evidence="6 12" id="KW-1133">Transmembrane helix</keyword>
<proteinExistence type="inferred from homology"/>
<evidence type="ECO:0000313" key="14">
    <source>
        <dbReference type="Proteomes" id="UP000823635"/>
    </source>
</evidence>
<evidence type="ECO:0000256" key="6">
    <source>
        <dbReference type="ARBA" id="ARBA00022989"/>
    </source>
</evidence>
<organism evidence="13 14">
    <name type="scientific">Candidatus Egerieousia excrementavium</name>
    <dbReference type="NCBI Taxonomy" id="2840778"/>
    <lineage>
        <taxon>Bacteria</taxon>
        <taxon>Pseudomonadati</taxon>
        <taxon>Bacteroidota</taxon>
        <taxon>Bacteroidia</taxon>
        <taxon>Bacteroidales</taxon>
        <taxon>Candidatus Egerieousia</taxon>
    </lineage>
</organism>
<evidence type="ECO:0000256" key="4">
    <source>
        <dbReference type="ARBA" id="ARBA00022475"/>
    </source>
</evidence>
<keyword evidence="3" id="KW-0813">Transport</keyword>
<sequence length="511" mass="56866">MQQFPLWLLILSFALYVALMFFISYLTSRKMGANSFFSGDRKAPWFVVAYGMVGTSISGVTFVSVPGNVMSQNFYYMPLVFGFVGGYILIAKILLPLYYRMNLTSIYTYLGERFGMNSYKTGTSVFMVSRILGAAVRIYVVALVLYAFIPKSPEWQTHSIADILLFSVVAFVFLVILYFYTYKGGVKTIIWTDVLQTTFMLLAVFLSIYFICKEMNWGLRDMVAAVAGGENANIAGTKFSSLFDWEWSSGTNAVKQFIAGIFMTVAMTGLDQGMIQKSLACKDIKSAQKNMYSTSVITVCANYFFLLLGALLCMYLQQLGGMAAIGAEKTDEIFPTIASQYLGIGVGIFFLIGLISASYPSAGNALTSLTTSYCIDFARFSTRTDMDDNMKTRFKNKVHALFAVIFFVIMVILYIVSSDAVVNLVYKLASYTYGPLLGMFFFGIFTKYKVKDKASPYIAVAAPVLCFVINSLCKALFNFELGFTLLIVNGLLTFLGLYLFRKGKIAESPKI</sequence>
<dbReference type="InterPro" id="IPR038377">
    <property type="entry name" value="Na/Glc_symporter_sf"/>
</dbReference>
<feature type="transmembrane region" description="Helical" evidence="12">
    <location>
        <begin position="337"/>
        <end position="359"/>
    </location>
</feature>
<name>A0A9D9DMR3_9BACT</name>
<keyword evidence="7" id="KW-0915">Sodium</keyword>
<gene>
    <name evidence="13" type="ORF">IAC68_03410</name>
</gene>
<dbReference type="CDD" id="cd10326">
    <property type="entry name" value="SLC5sbd_NIS-like"/>
    <property type="match status" value="1"/>
</dbReference>
<evidence type="ECO:0000256" key="8">
    <source>
        <dbReference type="ARBA" id="ARBA00023065"/>
    </source>
</evidence>
<dbReference type="EMBL" id="JADINB010000076">
    <property type="protein sequence ID" value="MBO8428965.1"/>
    <property type="molecule type" value="Genomic_DNA"/>
</dbReference>
<feature type="transmembrane region" description="Helical" evidence="12">
    <location>
        <begin position="483"/>
        <end position="500"/>
    </location>
</feature>
<comment type="caution">
    <text evidence="13">The sequence shown here is derived from an EMBL/GenBank/DDBJ whole genome shotgun (WGS) entry which is preliminary data.</text>
</comment>
<dbReference type="AlphaFoldDB" id="A0A9D9DMR3"/>
<reference evidence="13" key="2">
    <citation type="journal article" date="2021" name="PeerJ">
        <title>Extensive microbial diversity within the chicken gut microbiome revealed by metagenomics and culture.</title>
        <authorList>
            <person name="Gilroy R."/>
            <person name="Ravi A."/>
            <person name="Getino M."/>
            <person name="Pursley I."/>
            <person name="Horton D.L."/>
            <person name="Alikhan N.F."/>
            <person name="Baker D."/>
            <person name="Gharbi K."/>
            <person name="Hall N."/>
            <person name="Watson M."/>
            <person name="Adriaenssens E.M."/>
            <person name="Foster-Nyarko E."/>
            <person name="Jarju S."/>
            <person name="Secka A."/>
            <person name="Antonio M."/>
            <person name="Oren A."/>
            <person name="Chaudhuri R.R."/>
            <person name="La Ragione R."/>
            <person name="Hildebrand F."/>
            <person name="Pallen M.J."/>
        </authorList>
    </citation>
    <scope>NUCLEOTIDE SEQUENCE</scope>
    <source>
        <strain evidence="13">15467</strain>
    </source>
</reference>
<dbReference type="InterPro" id="IPR051163">
    <property type="entry name" value="Sodium:Solute_Symporter_SSF"/>
</dbReference>
<feature type="transmembrane region" description="Helical" evidence="12">
    <location>
        <begin position="125"/>
        <end position="148"/>
    </location>
</feature>
<feature type="transmembrane region" description="Helical" evidence="12">
    <location>
        <begin position="291"/>
        <end position="317"/>
    </location>
</feature>
<dbReference type="PANTHER" id="PTHR42985">
    <property type="entry name" value="SODIUM-COUPLED MONOCARBOXYLATE TRANSPORTER"/>
    <property type="match status" value="1"/>
</dbReference>
<reference evidence="13" key="1">
    <citation type="submission" date="2020-10" db="EMBL/GenBank/DDBJ databases">
        <authorList>
            <person name="Gilroy R."/>
        </authorList>
    </citation>
    <scope>NUCLEOTIDE SEQUENCE</scope>
    <source>
        <strain evidence="13">15467</strain>
    </source>
</reference>
<dbReference type="GO" id="GO:0006814">
    <property type="term" value="P:sodium ion transport"/>
    <property type="evidence" value="ECO:0007669"/>
    <property type="project" value="UniProtKB-KW"/>
</dbReference>
<keyword evidence="10" id="KW-0739">Sodium transport</keyword>
<evidence type="ECO:0000256" key="12">
    <source>
        <dbReference type="SAM" id="Phobius"/>
    </source>
</evidence>
<evidence type="ECO:0000256" key="3">
    <source>
        <dbReference type="ARBA" id="ARBA00022448"/>
    </source>
</evidence>
<feature type="transmembrane region" description="Helical" evidence="12">
    <location>
        <begin position="428"/>
        <end position="445"/>
    </location>
</feature>
<evidence type="ECO:0000256" key="7">
    <source>
        <dbReference type="ARBA" id="ARBA00023053"/>
    </source>
</evidence>
<dbReference type="PANTHER" id="PTHR42985:SF47">
    <property type="entry name" value="INTEGRAL MEMBRANE TRANSPORT PROTEIN"/>
    <property type="match status" value="1"/>
</dbReference>
<feature type="transmembrane region" description="Helical" evidence="12">
    <location>
        <begin position="47"/>
        <end position="69"/>
    </location>
</feature>
<comment type="similarity">
    <text evidence="2 11">Belongs to the sodium:solute symporter (SSF) (TC 2.A.21) family.</text>
</comment>
<evidence type="ECO:0000256" key="10">
    <source>
        <dbReference type="ARBA" id="ARBA00023201"/>
    </source>
</evidence>
<feature type="transmembrane region" description="Helical" evidence="12">
    <location>
        <begin position="160"/>
        <end position="182"/>
    </location>
</feature>
<keyword evidence="9 12" id="KW-0472">Membrane</keyword>
<dbReference type="Gene3D" id="1.20.1730.10">
    <property type="entry name" value="Sodium/glucose cotransporter"/>
    <property type="match status" value="1"/>
</dbReference>
<dbReference type="PROSITE" id="PS50283">
    <property type="entry name" value="NA_SOLUT_SYMP_3"/>
    <property type="match status" value="1"/>
</dbReference>